<keyword evidence="2" id="KW-1185">Reference proteome</keyword>
<proteinExistence type="predicted"/>
<name>A0A4Q7PI60_9FLAO</name>
<accession>A0A4Q7PI60</accession>
<evidence type="ECO:0000313" key="2">
    <source>
        <dbReference type="Proteomes" id="UP000292262"/>
    </source>
</evidence>
<dbReference type="AlphaFoldDB" id="A0A4Q7PI60"/>
<dbReference type="Proteomes" id="UP000292262">
    <property type="component" value="Unassembled WGS sequence"/>
</dbReference>
<evidence type="ECO:0008006" key="3">
    <source>
        <dbReference type="Google" id="ProtNLM"/>
    </source>
</evidence>
<dbReference type="RefSeq" id="WP_130286075.1">
    <property type="nucleotide sequence ID" value="NZ_SGXE01000001.1"/>
</dbReference>
<comment type="caution">
    <text evidence="1">The sequence shown here is derived from an EMBL/GenBank/DDBJ whole genome shotgun (WGS) entry which is preliminary data.</text>
</comment>
<dbReference type="EMBL" id="SGXE01000001">
    <property type="protein sequence ID" value="RZT00292.1"/>
    <property type="molecule type" value="Genomic_DNA"/>
</dbReference>
<dbReference type="OrthoDB" id="1144359at2"/>
<gene>
    <name evidence="1" type="ORF">EV197_1528</name>
</gene>
<protein>
    <recommendedName>
        <fullName evidence="3">SpoIIAA-like protein</fullName>
    </recommendedName>
</protein>
<sequence>MPYKINETLLSKHDIGIGSFYFYNNLLISEINEGVTMSVDNTKELYKLIDKYYGKSTPFVYIANRIHSYSFEPTGHYDFEKTFPNAKALAVVVYDKINTRAAEFEKVFVGPPMAIFNNVDKAIDWIQQYIPKD</sequence>
<organism evidence="1 2">
    <name type="scientific">Aquimarina brevivitae</name>
    <dbReference type="NCBI Taxonomy" id="323412"/>
    <lineage>
        <taxon>Bacteria</taxon>
        <taxon>Pseudomonadati</taxon>
        <taxon>Bacteroidota</taxon>
        <taxon>Flavobacteriia</taxon>
        <taxon>Flavobacteriales</taxon>
        <taxon>Flavobacteriaceae</taxon>
        <taxon>Aquimarina</taxon>
    </lineage>
</organism>
<reference evidence="1 2" key="1">
    <citation type="submission" date="2019-02" db="EMBL/GenBank/DDBJ databases">
        <title>Genomic Encyclopedia of Type Strains, Phase IV (KMG-IV): sequencing the most valuable type-strain genomes for metagenomic binning, comparative biology and taxonomic classification.</title>
        <authorList>
            <person name="Goeker M."/>
        </authorList>
    </citation>
    <scope>NUCLEOTIDE SEQUENCE [LARGE SCALE GENOMIC DNA]</scope>
    <source>
        <strain evidence="1 2">DSM 17196</strain>
    </source>
</reference>
<evidence type="ECO:0000313" key="1">
    <source>
        <dbReference type="EMBL" id="RZT00292.1"/>
    </source>
</evidence>